<comment type="catalytic activity">
    <reaction evidence="10">
        <text>L-seryl-[protein] + ATP = O-phospho-L-seryl-[protein] + ADP + H(+)</text>
        <dbReference type="Rhea" id="RHEA:17989"/>
        <dbReference type="Rhea" id="RHEA-COMP:9863"/>
        <dbReference type="Rhea" id="RHEA-COMP:11604"/>
        <dbReference type="ChEBI" id="CHEBI:15378"/>
        <dbReference type="ChEBI" id="CHEBI:29999"/>
        <dbReference type="ChEBI" id="CHEBI:30616"/>
        <dbReference type="ChEBI" id="CHEBI:83421"/>
        <dbReference type="ChEBI" id="CHEBI:456216"/>
        <dbReference type="EC" id="2.7.11.22"/>
    </reaction>
</comment>
<feature type="compositionally biased region" description="Basic and acidic residues" evidence="13">
    <location>
        <begin position="456"/>
        <end position="471"/>
    </location>
</feature>
<accession>A0A059XIP4</accession>
<comment type="catalytic activity">
    <reaction evidence="11">
        <text>[DNA-directed RNA polymerase] + ATP = phospho-[DNA-directed RNA polymerase] + ADP + H(+)</text>
        <dbReference type="Rhea" id="RHEA:10216"/>
        <dbReference type="Rhea" id="RHEA-COMP:11321"/>
        <dbReference type="Rhea" id="RHEA-COMP:11322"/>
        <dbReference type="ChEBI" id="CHEBI:15378"/>
        <dbReference type="ChEBI" id="CHEBI:30616"/>
        <dbReference type="ChEBI" id="CHEBI:43176"/>
        <dbReference type="ChEBI" id="CHEBI:68546"/>
        <dbReference type="ChEBI" id="CHEBI:456216"/>
        <dbReference type="EC" id="2.7.11.23"/>
    </reaction>
</comment>
<dbReference type="InterPro" id="IPR017441">
    <property type="entry name" value="Protein_kinase_ATP_BS"/>
</dbReference>
<dbReference type="GO" id="GO:0030332">
    <property type="term" value="F:cyclin binding"/>
    <property type="evidence" value="ECO:0007669"/>
    <property type="project" value="TreeGrafter"/>
</dbReference>
<feature type="compositionally biased region" description="Basic and acidic residues" evidence="13">
    <location>
        <begin position="391"/>
        <end position="433"/>
    </location>
</feature>
<feature type="domain" description="Protein kinase" evidence="14">
    <location>
        <begin position="545"/>
        <end position="723"/>
    </location>
</feature>
<dbReference type="GO" id="GO:0032968">
    <property type="term" value="P:positive regulation of transcription elongation by RNA polymerase II"/>
    <property type="evidence" value="ECO:0007669"/>
    <property type="project" value="TreeGrafter"/>
</dbReference>
<dbReference type="Gene3D" id="3.30.200.20">
    <property type="entry name" value="Phosphorylase Kinase, domain 1"/>
    <property type="match status" value="1"/>
</dbReference>
<keyword evidence="4" id="KW-0808">Transferase</keyword>
<keyword evidence="3" id="KW-0723">Serine/threonine-protein kinase</keyword>
<evidence type="ECO:0000256" key="13">
    <source>
        <dbReference type="SAM" id="MobiDB-lite"/>
    </source>
</evidence>
<protein>
    <submittedName>
        <fullName evidence="15">Cell division cycle 2-related protein kinase 12</fullName>
    </submittedName>
</protein>
<feature type="compositionally biased region" description="Gly residues" evidence="13">
    <location>
        <begin position="185"/>
        <end position="196"/>
    </location>
</feature>
<dbReference type="InterPro" id="IPR011009">
    <property type="entry name" value="Kinase-like_dom_sf"/>
</dbReference>
<evidence type="ECO:0000256" key="6">
    <source>
        <dbReference type="ARBA" id="ARBA00022777"/>
    </source>
</evidence>
<comment type="catalytic activity">
    <reaction evidence="9">
        <text>L-threonyl-[protein] + ATP = O-phospho-L-threonyl-[protein] + ADP + H(+)</text>
        <dbReference type="Rhea" id="RHEA:46608"/>
        <dbReference type="Rhea" id="RHEA-COMP:11060"/>
        <dbReference type="Rhea" id="RHEA-COMP:11605"/>
        <dbReference type="ChEBI" id="CHEBI:15378"/>
        <dbReference type="ChEBI" id="CHEBI:30013"/>
        <dbReference type="ChEBI" id="CHEBI:30616"/>
        <dbReference type="ChEBI" id="CHEBI:61977"/>
        <dbReference type="ChEBI" id="CHEBI:456216"/>
        <dbReference type="EC" id="2.7.11.22"/>
    </reaction>
</comment>
<proteinExistence type="evidence at transcript level"/>
<organism evidence="15">
    <name type="scientific">Haliotis gigantea</name>
    <dbReference type="NCBI Taxonomy" id="37743"/>
    <lineage>
        <taxon>Eukaryota</taxon>
        <taxon>Metazoa</taxon>
        <taxon>Spiralia</taxon>
        <taxon>Lophotrochozoa</taxon>
        <taxon>Mollusca</taxon>
        <taxon>Gastropoda</taxon>
        <taxon>Vetigastropoda</taxon>
        <taxon>Lepetellida</taxon>
        <taxon>Haliotoidea</taxon>
        <taxon>Haliotidae</taxon>
        <taxon>Haliotis</taxon>
    </lineage>
</organism>
<evidence type="ECO:0000256" key="3">
    <source>
        <dbReference type="ARBA" id="ARBA00022527"/>
    </source>
</evidence>
<evidence type="ECO:0000256" key="12">
    <source>
        <dbReference type="PROSITE-ProRule" id="PRU10141"/>
    </source>
</evidence>
<evidence type="ECO:0000256" key="9">
    <source>
        <dbReference type="ARBA" id="ARBA00047811"/>
    </source>
</evidence>
<dbReference type="PANTHER" id="PTHR24056:SF546">
    <property type="entry name" value="CYCLIN-DEPENDENT KINASE 12"/>
    <property type="match status" value="1"/>
</dbReference>
<evidence type="ECO:0000256" key="4">
    <source>
        <dbReference type="ARBA" id="ARBA00022679"/>
    </source>
</evidence>
<dbReference type="SMART" id="SM00220">
    <property type="entry name" value="S_TKc"/>
    <property type="match status" value="1"/>
</dbReference>
<feature type="non-terminal residue" evidence="15">
    <location>
        <position position="723"/>
    </location>
</feature>
<keyword evidence="7 12" id="KW-0067">ATP-binding</keyword>
<dbReference type="PROSITE" id="PS50011">
    <property type="entry name" value="PROTEIN_KINASE_DOM"/>
    <property type="match status" value="1"/>
</dbReference>
<feature type="compositionally biased region" description="Basic residues" evidence="13">
    <location>
        <begin position="35"/>
        <end position="47"/>
    </location>
</feature>
<evidence type="ECO:0000256" key="2">
    <source>
        <dbReference type="ARBA" id="ARBA00006485"/>
    </source>
</evidence>
<reference evidence="15" key="1">
    <citation type="submission" date="2014-03" db="EMBL/GenBank/DDBJ databases">
        <authorList>
            <person name="Lee J."/>
        </authorList>
    </citation>
    <scope>NUCLEOTIDE SEQUENCE</scope>
</reference>
<dbReference type="GO" id="GO:0008353">
    <property type="term" value="F:RNA polymerase II CTD heptapeptide repeat kinase activity"/>
    <property type="evidence" value="ECO:0007669"/>
    <property type="project" value="UniProtKB-EC"/>
</dbReference>
<keyword evidence="8" id="KW-0539">Nucleus</keyword>
<dbReference type="InterPro" id="IPR008271">
    <property type="entry name" value="Ser/Thr_kinase_AS"/>
</dbReference>
<dbReference type="InterPro" id="IPR050108">
    <property type="entry name" value="CDK"/>
</dbReference>
<dbReference type="GO" id="GO:0008024">
    <property type="term" value="C:cyclin/CDK positive transcription elongation factor complex"/>
    <property type="evidence" value="ECO:0007669"/>
    <property type="project" value="TreeGrafter"/>
</dbReference>
<keyword evidence="15" id="KW-0132">Cell division</keyword>
<keyword evidence="15" id="KW-0131">Cell cycle</keyword>
<dbReference type="PROSITE" id="PS00108">
    <property type="entry name" value="PROTEIN_KINASE_ST"/>
    <property type="match status" value="1"/>
</dbReference>
<dbReference type="FunFam" id="3.30.200.20:FF:000074">
    <property type="entry name" value="cyclin-dependent kinase 12 isoform X2"/>
    <property type="match status" value="1"/>
</dbReference>
<dbReference type="GO" id="GO:0051301">
    <property type="term" value="P:cell division"/>
    <property type="evidence" value="ECO:0007669"/>
    <property type="project" value="UniProtKB-KW"/>
</dbReference>
<dbReference type="InterPro" id="IPR000719">
    <property type="entry name" value="Prot_kinase_dom"/>
</dbReference>
<dbReference type="Gene3D" id="1.10.510.10">
    <property type="entry name" value="Transferase(Phosphotransferase) domain 1"/>
    <property type="match status" value="1"/>
</dbReference>
<evidence type="ECO:0000256" key="7">
    <source>
        <dbReference type="ARBA" id="ARBA00022840"/>
    </source>
</evidence>
<feature type="compositionally biased region" description="Low complexity" evidence="13">
    <location>
        <begin position="288"/>
        <end position="307"/>
    </location>
</feature>
<dbReference type="PROSITE" id="PS00107">
    <property type="entry name" value="PROTEIN_KINASE_ATP"/>
    <property type="match status" value="1"/>
</dbReference>
<evidence type="ECO:0000259" key="14">
    <source>
        <dbReference type="PROSITE" id="PS50011"/>
    </source>
</evidence>
<keyword evidence="5 12" id="KW-0547">Nucleotide-binding</keyword>
<feature type="region of interest" description="Disordered" evidence="13">
    <location>
        <begin position="1"/>
        <end position="497"/>
    </location>
</feature>
<dbReference type="EMBL" id="KJ558363">
    <property type="protein sequence ID" value="AIA24460.1"/>
    <property type="molecule type" value="mRNA"/>
</dbReference>
<sequence>MSRQKRRGKHASPFYDDEYDARSYAHLVPTQQGNYKKKKKKSRHKQSREREEKKSAPVPKPSLVASSYDDISSDSEVELSKRAARSPGRVGPSRVSDRERSRGGRAESPATAIRAYLNDRSQSNSPVMREESPPYTSSSARKTNKRPRNYSPEKVRESSRSYREPSVKHQEHPKAYSGDMPKAFSGGGAYSGGRGGDYSPKNTSKRYRSRSPSPYSNARYDRRERSPPREYSKKQHSHESKVGGLSRKHKSSRRSQDRGLSPPSRYSTKKHNSRSKAYSSHSYRRDSVSPSPSPSRSGSSYSNNRNNPHIEYASSLAAELSKHKRARENRRSRNDRPMPSDVKVNRSESPIVIPASPPEQMPKSRHSITPPPKKPERALGQIEENIVIKVENIKRGSEHIEERRVVEERRSDRLEMRLDERSVRMPNPEENRRAYHPGSLTRLPMPQLSPEDSESERERSRSRSPFSERRLTPPPPRPRGISDLPMPPGMDENFQDDDADMDIEQEDESKPDDAPAKFKRPRLCLQRRTDDRIKGDWGERSVDLFKILEIIGEGTYGQVYKAKDRFTDDFVALKKVRLENEKEGFPITAVREIKILRQLQHPNIVNLKEIVTDKQDVLDFKKDKGAFYLVFEYMDHDLMGLLESGFVTFKEENIASFMKQLLYGLDYCHRKNFLHRDIKCSNILLNNRGQIKLGDLGLARYYHADDRDRLYTNKVITLWYRPP</sequence>
<dbReference type="PANTHER" id="PTHR24056">
    <property type="entry name" value="CELL DIVISION PROTEIN KINASE"/>
    <property type="match status" value="1"/>
</dbReference>
<evidence type="ECO:0000256" key="10">
    <source>
        <dbReference type="ARBA" id="ARBA00048367"/>
    </source>
</evidence>
<comment type="similarity">
    <text evidence="2">Belongs to the protein kinase superfamily. CMGC Ser/Thr protein kinase family. CDC2/CDKX subfamily.</text>
</comment>
<dbReference type="GO" id="GO:0005524">
    <property type="term" value="F:ATP binding"/>
    <property type="evidence" value="ECO:0007669"/>
    <property type="project" value="UniProtKB-UniRule"/>
</dbReference>
<feature type="compositionally biased region" description="Basic residues" evidence="13">
    <location>
        <begin position="1"/>
        <end position="10"/>
    </location>
</feature>
<feature type="compositionally biased region" description="Basic and acidic residues" evidence="13">
    <location>
        <begin position="151"/>
        <end position="174"/>
    </location>
</feature>
<evidence type="ECO:0000256" key="5">
    <source>
        <dbReference type="ARBA" id="ARBA00022741"/>
    </source>
</evidence>
<name>A0A059XIP4_9VEST</name>
<evidence type="ECO:0000313" key="15">
    <source>
        <dbReference type="EMBL" id="AIA24460.1"/>
    </source>
</evidence>
<feature type="binding site" evidence="12">
    <location>
        <position position="574"/>
    </location>
    <ligand>
        <name>ATP</name>
        <dbReference type="ChEBI" id="CHEBI:30616"/>
    </ligand>
</feature>
<feature type="compositionally biased region" description="Basic and acidic residues" evidence="13">
    <location>
        <begin position="219"/>
        <end position="241"/>
    </location>
</feature>
<dbReference type="AlphaFoldDB" id="A0A059XIP4"/>
<comment type="subcellular location">
    <subcellularLocation>
        <location evidence="1">Nucleus</location>
    </subcellularLocation>
</comment>
<feature type="compositionally biased region" description="Basic and acidic residues" evidence="13">
    <location>
        <begin position="329"/>
        <end position="346"/>
    </location>
</feature>
<evidence type="ECO:0000256" key="8">
    <source>
        <dbReference type="ARBA" id="ARBA00023242"/>
    </source>
</evidence>
<evidence type="ECO:0000256" key="1">
    <source>
        <dbReference type="ARBA" id="ARBA00004123"/>
    </source>
</evidence>
<keyword evidence="6 15" id="KW-0418">Kinase</keyword>
<dbReference type="SUPFAM" id="SSF56112">
    <property type="entry name" value="Protein kinase-like (PK-like)"/>
    <property type="match status" value="1"/>
</dbReference>
<feature type="compositionally biased region" description="Basic and acidic residues" evidence="13">
    <location>
        <begin position="95"/>
        <end position="105"/>
    </location>
</feature>
<evidence type="ECO:0000256" key="11">
    <source>
        <dbReference type="ARBA" id="ARBA00049280"/>
    </source>
</evidence>
<dbReference type="Pfam" id="PF00069">
    <property type="entry name" value="Pkinase"/>
    <property type="match status" value="1"/>
</dbReference>
<dbReference type="GO" id="GO:0004693">
    <property type="term" value="F:cyclin-dependent protein serine/threonine kinase activity"/>
    <property type="evidence" value="ECO:0007669"/>
    <property type="project" value="UniProtKB-EC"/>
</dbReference>